<dbReference type="PROSITE" id="PS00330">
    <property type="entry name" value="HEMOLYSIN_CALCIUM"/>
    <property type="match status" value="2"/>
</dbReference>
<sequence length="2004" mass="199882">MGTTFTRQDYSIGTNAVDVAIADIDGDGALDLVVSNLGSTAKLLVLTGTGTGSFSTTTNLNVTAGDPSMGFVRVADMNGDGHLDVVYDSYYDYSVRVLLSDGAGVFSQPGLAVSFGSRPMSMTTGDVNGDGRTDAVTTSQNGVITVLLGDGQGGFQSVTTNASISSRAPGSVTLADMNGDGKLDIVTSGNAPPFGSVSVLLGDGAGGFSAATYYSMGSRLTGTVTVADVNGDGKLDALTTNIGTSTISVLLGNGNGGFTSATDISVGANPASLAVADLNGDGKLDLVTANANANSVSVRWGDGSGSFSGGTDIAVASMPKTVKLADVNKDGRMDIVVTGVTGNAVTVLLGGEKADVTAISSSATGTLKTGDAVTFTLTTDRPVSVTGMPELVLSNGARAVYAGLDNNGRPTFTYTVVEGDAGTSTLSITSIDSSNGAIAGLSETSFQTPTTVEPGGNASFTAVADVNRDGKLDLLTTDSATDTVAVQFGDGAGGFSSATQIAVGDAPRFITTADVNGDGKLDLLTANQSNVTVSVRLGDGAGNFSGSTEVNVGLGPISIALGDVNGDGKLDLLAVNGSRTSIRLGDGAGNFTGSTEIIGSAFSLALVDVNRDGKLDLLRGFSANNEVRVALGDGAGNFTEMVQAVSTADNPNELAFADVNGDGNVDLLTTHNDTAVVSVRLGDGAGGFSGSTQVSIGARATSIATGDMNGDGETDLVTGNLNGTVSVRLGDGEGNFSGSTEISVGNAPTSLTLADVNGDGKLDIIAPAYAGQVSIVLNTSRTAASSFDGTTVTTAQGADTGLSVDATRPDAPDLALTHDTGISSADLRTNDGSLTIDKEVGATLSYVIDGGQPSASYDPTTLAEGEHTIEVTQTDLAGNVSLPSSITFTIDRTAPDAAVVAVATDSGRSSTDGITNDGAIAIWGVEDGAKLTLLVDGVATSNYDANALADGVHTLEATVTDVAGNVSAITSVTFTLDRTALAPILSLASDTGASPTDNVTNSNGALDITGVEADATLSYIVDGGAASGSYDPDGLADGEHTVEVRQTDVAGNVSDTASITFTIDRSAPDAVIVALASDTGTSDTDGITNDGTLAISGLEGGTTLSYVVDGGAASSNFDPDALADGEHTVEVRQTDVAGNVSDATSITFTIDKTVATPALALTSDTGSSSTDKITSSGVLTIGKENGATLSYVVDGGPASSSYDAAALTDGIHTVQVVQTDVAGNISDAGSITFTVDKTVAAPVLALTSDTGASSIDKITRSGALTITKESGATLSYVVDGGTASNSYAPAALADGIHTVQVIQTDLAGNVSDAGSITFTLDRTVATPVLALTSDTGASSTDKITSTGALTITKESGATLSYIVDGGAASGSYDPSALADGTHTVQVVQTDIAGNVSDARSITFTLDRTKPVTPVLSLTSDTGSSATDRITSNGALTITGKESGTTLSYIVDGGPASGTYDPSVLTNGAHTVKVVQTDKAGNVSSTGVLAFTLDKAAPTVAGVTTSGPGISGGSGTLTTGQTAEFRLALSEAVVLTGATKLTLTLSNGKQAVYDAAASGSKTLVFDYKVGLEDKASDLSVTKLNLNGATIKDAAGNVLNITGASINPAGKLVIDGYTGTSAADIFNGTVGAETFRGLGGNDIYVVNNAGDVVVEGANAGTDLVKASVSYALSSNVENLTLTGSAKINGAGNVLANTLTGNSADNVLDGKAGADRLVGGKGNDTYVVDNLGDVVVESASAGTDLVKASVGYTLSSNVENLTLTGSTKINGTGNVLANTLTGNSADNVLDGKAGADRLVGGAGNDTYVVDNLGDVVVESTNAGADLVKASVSYALSSNVENLTLTGYAKINGAGNVLANTLTGNSADNILDGRAGNDTLVGGAGVDTLYGGTGADKLTGGAGADIFLFKAVSDTTSAAAGRDTIIDFSRSQADKINLKAIDANPDLKNDQAFTFIDTQQFHKKAGELRYEIKNGDTFIFGDIDGDGVTDLSIRLDTSLAMKGTDFIL</sequence>
<keyword evidence="4" id="KW-1185">Reference proteome</keyword>
<organism evidence="3 4">
    <name type="scientific">Shinella curvata</name>
    <dbReference type="NCBI Taxonomy" id="1817964"/>
    <lineage>
        <taxon>Bacteria</taxon>
        <taxon>Pseudomonadati</taxon>
        <taxon>Pseudomonadota</taxon>
        <taxon>Alphaproteobacteria</taxon>
        <taxon>Hyphomicrobiales</taxon>
        <taxon>Rhizobiaceae</taxon>
        <taxon>Shinella</taxon>
    </lineage>
</organism>
<dbReference type="SUPFAM" id="SSF69318">
    <property type="entry name" value="Integrin alpha N-terminal domain"/>
    <property type="match status" value="2"/>
</dbReference>
<feature type="domain" description="Bacterial Ig-like" evidence="2">
    <location>
        <begin position="984"/>
        <end position="1064"/>
    </location>
</feature>
<evidence type="ECO:0000313" key="4">
    <source>
        <dbReference type="Proteomes" id="UP001177080"/>
    </source>
</evidence>
<evidence type="ECO:0000256" key="1">
    <source>
        <dbReference type="ARBA" id="ARBA00022729"/>
    </source>
</evidence>
<dbReference type="Gene3D" id="2.60.40.10">
    <property type="entry name" value="Immunoglobulins"/>
    <property type="match status" value="8"/>
</dbReference>
<feature type="domain" description="Bacterial Ig-like" evidence="2">
    <location>
        <begin position="1327"/>
        <end position="1406"/>
    </location>
</feature>
<dbReference type="RefSeq" id="WP_244759562.1">
    <property type="nucleotide sequence ID" value="NZ_JALJCJ010000001.1"/>
</dbReference>
<feature type="domain" description="Bacterial Ig-like" evidence="2">
    <location>
        <begin position="1156"/>
        <end position="1236"/>
    </location>
</feature>
<proteinExistence type="predicted"/>
<feature type="domain" description="Bacterial Ig-like" evidence="2">
    <location>
        <begin position="1070"/>
        <end position="1151"/>
    </location>
</feature>
<dbReference type="InterPro" id="IPR013517">
    <property type="entry name" value="FG-GAP"/>
</dbReference>
<dbReference type="InterPro" id="IPR013783">
    <property type="entry name" value="Ig-like_fold"/>
</dbReference>
<keyword evidence="1" id="KW-0732">Signal</keyword>
<evidence type="ECO:0000313" key="3">
    <source>
        <dbReference type="EMBL" id="MDO6123628.1"/>
    </source>
</evidence>
<dbReference type="Pfam" id="PF13517">
    <property type="entry name" value="FG-GAP_3"/>
    <property type="match status" value="6"/>
</dbReference>
<accession>A0ABT8XIQ6</accession>
<dbReference type="Pfam" id="PF00353">
    <property type="entry name" value="HemolysinCabind"/>
    <property type="match status" value="3"/>
</dbReference>
<dbReference type="Gene3D" id="2.30.30.100">
    <property type="match status" value="3"/>
</dbReference>
<feature type="domain" description="Bacterial Ig-like" evidence="2">
    <location>
        <begin position="899"/>
        <end position="977"/>
    </location>
</feature>
<dbReference type="Gene3D" id="2.130.10.130">
    <property type="entry name" value="Integrin alpha, N-terminal"/>
    <property type="match status" value="2"/>
</dbReference>
<dbReference type="PANTHER" id="PTHR46580">
    <property type="entry name" value="SENSOR KINASE-RELATED"/>
    <property type="match status" value="1"/>
</dbReference>
<dbReference type="SUPFAM" id="SSF51120">
    <property type="entry name" value="beta-Roll"/>
    <property type="match status" value="2"/>
</dbReference>
<dbReference type="Proteomes" id="UP001177080">
    <property type="component" value="Unassembled WGS sequence"/>
</dbReference>
<dbReference type="InterPro" id="IPR018511">
    <property type="entry name" value="Hemolysin-typ_Ca-bd_CS"/>
</dbReference>
<feature type="domain" description="Bacterial Ig-like" evidence="2">
    <location>
        <begin position="1243"/>
        <end position="1321"/>
    </location>
</feature>
<dbReference type="InterPro" id="IPR044016">
    <property type="entry name" value="Big_13"/>
</dbReference>
<dbReference type="InterPro" id="IPR028994">
    <property type="entry name" value="Integrin_alpha_N"/>
</dbReference>
<dbReference type="Pfam" id="PF19077">
    <property type="entry name" value="Big_13"/>
    <property type="match status" value="8"/>
</dbReference>
<dbReference type="PANTHER" id="PTHR46580:SF4">
    <property type="entry name" value="ATP_GTP-BINDING PROTEIN"/>
    <property type="match status" value="1"/>
</dbReference>
<dbReference type="PRINTS" id="PR00313">
    <property type="entry name" value="CABNDNGRPT"/>
</dbReference>
<gene>
    <name evidence="3" type="ORF">GB928_020740</name>
</gene>
<reference evidence="3" key="1">
    <citation type="submission" date="2022-04" db="EMBL/GenBank/DDBJ databases">
        <title>Shinella lacus sp. nov., a novel member of the genus Shinella from water.</title>
        <authorList>
            <person name="Deng Y."/>
        </authorList>
    </citation>
    <scope>NUCLEOTIDE SEQUENCE</scope>
    <source>
        <strain evidence="3">JCM 31239</strain>
    </source>
</reference>
<evidence type="ECO:0000259" key="2">
    <source>
        <dbReference type="Pfam" id="PF19077"/>
    </source>
</evidence>
<dbReference type="EMBL" id="WHSC02000009">
    <property type="protein sequence ID" value="MDO6123628.1"/>
    <property type="molecule type" value="Genomic_DNA"/>
</dbReference>
<dbReference type="Gene3D" id="2.150.10.10">
    <property type="entry name" value="Serralysin-like metalloprotease, C-terminal"/>
    <property type="match status" value="2"/>
</dbReference>
<name>A0ABT8XIQ6_9HYPH</name>
<protein>
    <submittedName>
        <fullName evidence="3">FG-GAP-like repeat-containing protein</fullName>
    </submittedName>
</protein>
<dbReference type="InterPro" id="IPR001343">
    <property type="entry name" value="Hemolysn_Ca-bd"/>
</dbReference>
<dbReference type="InterPro" id="IPR011049">
    <property type="entry name" value="Serralysin-like_metalloprot_C"/>
</dbReference>
<feature type="domain" description="Bacterial Ig-like" evidence="2">
    <location>
        <begin position="1412"/>
        <end position="1493"/>
    </location>
</feature>
<feature type="domain" description="Bacterial Ig-like" evidence="2">
    <location>
        <begin position="811"/>
        <end position="891"/>
    </location>
</feature>
<dbReference type="Gene3D" id="2.40.128.340">
    <property type="match status" value="1"/>
</dbReference>
<comment type="caution">
    <text evidence="3">The sequence shown here is derived from an EMBL/GenBank/DDBJ whole genome shotgun (WGS) entry which is preliminary data.</text>
</comment>